<gene>
    <name evidence="1" type="ORF">GCM10010446_26720</name>
</gene>
<evidence type="ECO:0000313" key="1">
    <source>
        <dbReference type="EMBL" id="GAA2939981.1"/>
    </source>
</evidence>
<evidence type="ECO:0000313" key="2">
    <source>
        <dbReference type="Proteomes" id="UP001500403"/>
    </source>
</evidence>
<evidence type="ECO:0008006" key="3">
    <source>
        <dbReference type="Google" id="ProtNLM"/>
    </source>
</evidence>
<protein>
    <recommendedName>
        <fullName evidence="3">RNA polymerase sigma factor 70 region 4 type 2 domain-containing protein</fullName>
    </recommendedName>
</protein>
<dbReference type="Proteomes" id="UP001500403">
    <property type="component" value="Unassembled WGS sequence"/>
</dbReference>
<name>A0ABP6JPL1_9ACTN</name>
<proteinExistence type="predicted"/>
<accession>A0ABP6JPL1</accession>
<sequence>MPQTGRTLEDTCGSQSTSCSGISIEYAAFRQLNYAAYVDYAHVRTGNQETAMRCADITFDKLWTIWQTALRESPAARGWELLREQVEDLSTCSSGHDWTAHCLLQADNADAILLHRRLGLSVTEAAGLMGLPDYAVRGLLRTSDRMLGALPPCLAPLVAELVGS</sequence>
<reference evidence="2" key="1">
    <citation type="journal article" date="2019" name="Int. J. Syst. Evol. Microbiol.">
        <title>The Global Catalogue of Microorganisms (GCM) 10K type strain sequencing project: providing services to taxonomists for standard genome sequencing and annotation.</title>
        <authorList>
            <consortium name="The Broad Institute Genomics Platform"/>
            <consortium name="The Broad Institute Genome Sequencing Center for Infectious Disease"/>
            <person name="Wu L."/>
            <person name="Ma J."/>
        </authorList>
    </citation>
    <scope>NUCLEOTIDE SEQUENCE [LARGE SCALE GENOMIC DNA]</scope>
    <source>
        <strain evidence="2">JCM 9088</strain>
    </source>
</reference>
<keyword evidence="2" id="KW-1185">Reference proteome</keyword>
<organism evidence="1 2">
    <name type="scientific">Streptomyces enissocaesilis</name>
    <dbReference type="NCBI Taxonomy" id="332589"/>
    <lineage>
        <taxon>Bacteria</taxon>
        <taxon>Bacillati</taxon>
        <taxon>Actinomycetota</taxon>
        <taxon>Actinomycetes</taxon>
        <taxon>Kitasatosporales</taxon>
        <taxon>Streptomycetaceae</taxon>
        <taxon>Streptomyces</taxon>
        <taxon>Streptomyces rochei group</taxon>
    </lineage>
</organism>
<comment type="caution">
    <text evidence="1">The sequence shown here is derived from an EMBL/GenBank/DDBJ whole genome shotgun (WGS) entry which is preliminary data.</text>
</comment>
<dbReference type="EMBL" id="BAAAUD010000026">
    <property type="protein sequence ID" value="GAA2939981.1"/>
    <property type="molecule type" value="Genomic_DNA"/>
</dbReference>